<dbReference type="EC" id="1.1.1.29" evidence="6"/>
<reference evidence="6 7" key="1">
    <citation type="submission" date="2019-02" db="EMBL/GenBank/DDBJ databases">
        <title>Deep-cultivation of Planctomycetes and their phenomic and genomic characterization uncovers novel biology.</title>
        <authorList>
            <person name="Wiegand S."/>
            <person name="Jogler M."/>
            <person name="Boedeker C."/>
            <person name="Pinto D."/>
            <person name="Vollmers J."/>
            <person name="Rivas-Marin E."/>
            <person name="Kohn T."/>
            <person name="Peeters S.H."/>
            <person name="Heuer A."/>
            <person name="Rast P."/>
            <person name="Oberbeckmann S."/>
            <person name="Bunk B."/>
            <person name="Jeske O."/>
            <person name="Meyerdierks A."/>
            <person name="Storesund J.E."/>
            <person name="Kallscheuer N."/>
            <person name="Luecker S."/>
            <person name="Lage O.M."/>
            <person name="Pohl T."/>
            <person name="Merkel B.J."/>
            <person name="Hornburger P."/>
            <person name="Mueller R.-W."/>
            <person name="Bruemmer F."/>
            <person name="Labrenz M."/>
            <person name="Spormann A.M."/>
            <person name="Op den Camp H."/>
            <person name="Overmann J."/>
            <person name="Amann R."/>
            <person name="Jetten M.S.M."/>
            <person name="Mascher T."/>
            <person name="Medema M.H."/>
            <person name="Devos D.P."/>
            <person name="Kaster A.-K."/>
            <person name="Ovreas L."/>
            <person name="Rohde M."/>
            <person name="Galperin M.Y."/>
            <person name="Jogler C."/>
        </authorList>
    </citation>
    <scope>NUCLEOTIDE SEQUENCE [LARGE SCALE GENOMIC DNA]</scope>
    <source>
        <strain evidence="6 7">Pan44</strain>
    </source>
</reference>
<feature type="domain" description="D-isomer specific 2-hydroxyacid dehydrogenase catalytic" evidence="4">
    <location>
        <begin position="38"/>
        <end position="357"/>
    </location>
</feature>
<accession>A0A517S846</accession>
<dbReference type="Proteomes" id="UP000315700">
    <property type="component" value="Chromosome"/>
</dbReference>
<dbReference type="InterPro" id="IPR006140">
    <property type="entry name" value="D-isomer_DH_NAD-bd"/>
</dbReference>
<keyword evidence="2" id="KW-0520">NAD</keyword>
<evidence type="ECO:0000313" key="7">
    <source>
        <dbReference type="Proteomes" id="UP000315700"/>
    </source>
</evidence>
<dbReference type="InParanoid" id="A0A517S846"/>
<dbReference type="SUPFAM" id="SSF52283">
    <property type="entry name" value="Formate/glycerate dehydrogenase catalytic domain-like"/>
    <property type="match status" value="1"/>
</dbReference>
<dbReference type="Gene3D" id="3.40.50.720">
    <property type="entry name" value="NAD(P)-binding Rossmann-like Domain"/>
    <property type="match status" value="2"/>
</dbReference>
<dbReference type="PANTHER" id="PTHR43333">
    <property type="entry name" value="2-HACID_DH_C DOMAIN-CONTAINING PROTEIN"/>
    <property type="match status" value="1"/>
</dbReference>
<evidence type="ECO:0000259" key="5">
    <source>
        <dbReference type="Pfam" id="PF02826"/>
    </source>
</evidence>
<evidence type="ECO:0000256" key="2">
    <source>
        <dbReference type="ARBA" id="ARBA00023027"/>
    </source>
</evidence>
<dbReference type="PANTHER" id="PTHR43333:SF1">
    <property type="entry name" value="D-ISOMER SPECIFIC 2-HYDROXYACID DEHYDROGENASE NAD-BINDING DOMAIN-CONTAINING PROTEIN"/>
    <property type="match status" value="1"/>
</dbReference>
<gene>
    <name evidence="6" type="primary">hprA_1</name>
    <name evidence="6" type="ORF">Pan44_02950</name>
</gene>
<feature type="domain" description="D-isomer specific 2-hydroxyacid dehydrogenase NAD-binding" evidence="5">
    <location>
        <begin position="131"/>
        <end position="326"/>
    </location>
</feature>
<dbReference type="EMBL" id="CP036271">
    <property type="protein sequence ID" value="QDT52286.1"/>
    <property type="molecule type" value="Genomic_DNA"/>
</dbReference>
<dbReference type="GO" id="GO:0008465">
    <property type="term" value="F:hydroxypyruvate reductase (NADH) activity"/>
    <property type="evidence" value="ECO:0007669"/>
    <property type="project" value="UniProtKB-EC"/>
</dbReference>
<evidence type="ECO:0000256" key="3">
    <source>
        <dbReference type="RuleBase" id="RU003719"/>
    </source>
</evidence>
<dbReference type="InterPro" id="IPR036291">
    <property type="entry name" value="NAD(P)-bd_dom_sf"/>
</dbReference>
<evidence type="ECO:0000259" key="4">
    <source>
        <dbReference type="Pfam" id="PF00389"/>
    </source>
</evidence>
<dbReference type="Pfam" id="PF02826">
    <property type="entry name" value="2-Hacid_dh_C"/>
    <property type="match status" value="1"/>
</dbReference>
<dbReference type="InterPro" id="IPR006139">
    <property type="entry name" value="D-isomer_2_OHA_DH_cat_dom"/>
</dbReference>
<sequence>MDVSVVNLFFTDQSPSVAVSRRGAHSAGMSRKLVCYPPIEEARLEPLREAAAPVEVINAASIEEAFVEIADAEAFFGKITPGLLAAAKNLTWIQSPTASLEHYMFPELIEHPATLSNMRGLFSDVIADHVLGMMLCFVRHLHTYIRQQPHGLWAPVGGEDERQPFAMGPAYVSGMDRLHKRLADCTLGVVGVGAIGAEICRRASAFEMRICGVDSESRRIPGVLEEVWPVDRLPDLLAHSDFVVIAAPQTPATEQMFRMPQFEQMRPDAVLINIGRGAIVSLDDLVAALDNKLIAGAALDVFEVEPLPKDHPLWRMPNVILTPHVAACSVKIPERHLATLLENVRRFSRGEPPLNVVDKAIYDRTR</sequence>
<dbReference type="CDD" id="cd05300">
    <property type="entry name" value="2-Hacid_dh_1"/>
    <property type="match status" value="1"/>
</dbReference>
<proteinExistence type="inferred from homology"/>
<protein>
    <submittedName>
        <fullName evidence="6">Glycerate dehydrogenase</fullName>
        <ecNumber evidence="6">1.1.1.29</ecNumber>
    </submittedName>
</protein>
<dbReference type="SUPFAM" id="SSF51735">
    <property type="entry name" value="NAD(P)-binding Rossmann-fold domains"/>
    <property type="match status" value="1"/>
</dbReference>
<comment type="similarity">
    <text evidence="3">Belongs to the D-isomer specific 2-hydroxyacid dehydrogenase family.</text>
</comment>
<dbReference type="GO" id="GO:0051287">
    <property type="term" value="F:NAD binding"/>
    <property type="evidence" value="ECO:0007669"/>
    <property type="project" value="InterPro"/>
</dbReference>
<keyword evidence="7" id="KW-1185">Reference proteome</keyword>
<dbReference type="AlphaFoldDB" id="A0A517S846"/>
<organism evidence="6 7">
    <name type="scientific">Caulifigura coniformis</name>
    <dbReference type="NCBI Taxonomy" id="2527983"/>
    <lineage>
        <taxon>Bacteria</taxon>
        <taxon>Pseudomonadati</taxon>
        <taxon>Planctomycetota</taxon>
        <taxon>Planctomycetia</taxon>
        <taxon>Planctomycetales</taxon>
        <taxon>Planctomycetaceae</taxon>
        <taxon>Caulifigura</taxon>
    </lineage>
</organism>
<dbReference type="KEGG" id="ccos:Pan44_02950"/>
<dbReference type="Pfam" id="PF00389">
    <property type="entry name" value="2-Hacid_dh"/>
    <property type="match status" value="1"/>
</dbReference>
<evidence type="ECO:0000313" key="6">
    <source>
        <dbReference type="EMBL" id="QDT52286.1"/>
    </source>
</evidence>
<name>A0A517S846_9PLAN</name>
<evidence type="ECO:0000256" key="1">
    <source>
        <dbReference type="ARBA" id="ARBA00023002"/>
    </source>
</evidence>
<keyword evidence="1 3" id="KW-0560">Oxidoreductase</keyword>